<dbReference type="PANTHER" id="PTHR46268:SF6">
    <property type="entry name" value="UNIVERSAL STRESS PROTEIN UP12"/>
    <property type="match status" value="1"/>
</dbReference>
<dbReference type="InterPro" id="IPR014729">
    <property type="entry name" value="Rossmann-like_a/b/a_fold"/>
</dbReference>
<gene>
    <name evidence="3" type="ORF">M3M28_02120</name>
</gene>
<dbReference type="InterPro" id="IPR006016">
    <property type="entry name" value="UspA"/>
</dbReference>
<organism evidence="3">
    <name type="scientific">Gulosibacter sediminis</name>
    <dbReference type="NCBI Taxonomy" id="1729695"/>
    <lineage>
        <taxon>Bacteria</taxon>
        <taxon>Bacillati</taxon>
        <taxon>Actinomycetota</taxon>
        <taxon>Actinomycetes</taxon>
        <taxon>Micrococcales</taxon>
        <taxon>Microbacteriaceae</taxon>
        <taxon>Gulosibacter</taxon>
    </lineage>
</organism>
<evidence type="ECO:0000256" key="1">
    <source>
        <dbReference type="ARBA" id="ARBA00008791"/>
    </source>
</evidence>
<feature type="domain" description="UspA" evidence="2">
    <location>
        <begin position="10"/>
        <end position="143"/>
    </location>
</feature>
<reference evidence="3" key="1">
    <citation type="submission" date="2022-05" db="EMBL/GenBank/DDBJ databases">
        <title>Complete genome sequence of toluene-degrading Gulosibacter sediminis strain ACHW.36C.</title>
        <authorList>
            <person name="Wai A.C."/>
            <person name="Lai G.K."/>
            <person name="Griffin S.D."/>
            <person name="Leung F.C."/>
        </authorList>
    </citation>
    <scope>NUCLEOTIDE SEQUENCE [LARGE SCALE GENOMIC DNA]</scope>
    <source>
        <strain evidence="3">ACHW.36C</strain>
    </source>
</reference>
<accession>A0ABY4MZ49</accession>
<dbReference type="CDD" id="cd00293">
    <property type="entry name" value="USP-like"/>
    <property type="match status" value="1"/>
</dbReference>
<dbReference type="Pfam" id="PF00582">
    <property type="entry name" value="Usp"/>
    <property type="match status" value="1"/>
</dbReference>
<dbReference type="SUPFAM" id="SSF52402">
    <property type="entry name" value="Adenine nucleotide alpha hydrolases-like"/>
    <property type="match status" value="2"/>
</dbReference>
<evidence type="ECO:0000259" key="2">
    <source>
        <dbReference type="Pfam" id="PF00582"/>
    </source>
</evidence>
<comment type="similarity">
    <text evidence="1">Belongs to the universal stress protein A family.</text>
</comment>
<dbReference type="Gene3D" id="3.40.50.620">
    <property type="entry name" value="HUPs"/>
    <property type="match status" value="2"/>
</dbReference>
<dbReference type="EMBL" id="CP097160">
    <property type="protein sequence ID" value="UQN15289.1"/>
    <property type="molecule type" value="Genomic_DNA"/>
</dbReference>
<proteinExistence type="inferred from homology"/>
<sequence length="296" mass="31798">MAETQVSRDRFVVGYIADARGYDALEFASFMAEGIDAEVRIVMVLPEPNAFGTASVGTPVPSDHIYSQQLRDWADDALRRVPEGIHAQVDFRFNDSAAHGLLDAAAELDAKMIVIGAQAGPLLGKFTLGSVANALLHASPVPVGLAPRRFKNPGGGVQRVTGIYGTRSGSEVVIGRSVVRAVRRDVPLRLVSLVQVDQIAPREVREITDEARRFGGEQLEAVASGLLDSGRATIEIAEGHRLEDALAKIEWLPGDVAYLGSSRLGRGLSVFLGSRARRILDALEAPVVVLPSEFRD</sequence>
<evidence type="ECO:0000313" key="3">
    <source>
        <dbReference type="EMBL" id="UQN15289.1"/>
    </source>
</evidence>
<name>A0ABY4MZ49_9MICO</name>
<protein>
    <submittedName>
        <fullName evidence="3">Universal stress protein</fullName>
    </submittedName>
</protein>
<dbReference type="PANTHER" id="PTHR46268">
    <property type="entry name" value="STRESS RESPONSE PROTEIN NHAX"/>
    <property type="match status" value="1"/>
</dbReference>